<keyword evidence="2" id="KW-0472">Membrane</keyword>
<gene>
    <name evidence="3" type="ORF">OIK44_25560</name>
</gene>
<dbReference type="Gene3D" id="3.40.190.10">
    <property type="entry name" value="Periplasmic binding protein-like II"/>
    <property type="match status" value="2"/>
</dbReference>
<evidence type="ECO:0008006" key="5">
    <source>
        <dbReference type="Google" id="ProtNLM"/>
    </source>
</evidence>
<keyword evidence="4" id="KW-1185">Reference proteome</keyword>
<feature type="region of interest" description="Disordered" evidence="1">
    <location>
        <begin position="1"/>
        <end position="25"/>
    </location>
</feature>
<accession>A0ABT5K8Z7</accession>
<dbReference type="SUPFAM" id="SSF53850">
    <property type="entry name" value="Periplasmic binding protein-like II"/>
    <property type="match status" value="1"/>
</dbReference>
<evidence type="ECO:0000313" key="4">
    <source>
        <dbReference type="Proteomes" id="UP001221208"/>
    </source>
</evidence>
<dbReference type="RefSeq" id="WP_273675070.1">
    <property type="nucleotide sequence ID" value="NZ_JAQQXR010000029.1"/>
</dbReference>
<protein>
    <recommendedName>
        <fullName evidence="5">Transporter substrate-binding domain-containing protein</fullName>
    </recommendedName>
</protein>
<keyword evidence="2" id="KW-0812">Transmembrane</keyword>
<reference evidence="3 4" key="1">
    <citation type="submission" date="2022-10" db="EMBL/GenBank/DDBJ databases">
        <title>Janthinobacterium sp. hw3 Genome sequencing.</title>
        <authorList>
            <person name="Park S."/>
        </authorList>
    </citation>
    <scope>NUCLEOTIDE SEQUENCE [LARGE SCALE GENOMIC DNA]</scope>
    <source>
        <strain evidence="4">hw3</strain>
    </source>
</reference>
<evidence type="ECO:0000256" key="2">
    <source>
        <dbReference type="SAM" id="Phobius"/>
    </source>
</evidence>
<name>A0ABT5K8Z7_9BURK</name>
<dbReference type="EMBL" id="JAQQXR010000029">
    <property type="protein sequence ID" value="MDC8760960.1"/>
    <property type="molecule type" value="Genomic_DNA"/>
</dbReference>
<sequence>MQIRHHLTTQRAAPPSDYPGPQRAARRMRVPKCKTLYSSLLALLITCQYGAAAAEQQRKIVLAASTEMQKSLQGVWLGLIYDEAFRRLGYGFELLGVPAKRASALADHGQVDGEISRAANYSHTHPNMILVSVSPISAQLTAFAIQPLVLQDGWDSLPRASLRIEYRAGVSTSEDELSRRIDSAYLSSVSTTVLGLRKLTFGRTDIYIDSEEAVEQATLKPEFQSTKIHKVALMTSLPVHAFLHKKNAALAAPLAAMLATMKREGRIEAYRRQALLQTNKAESNE</sequence>
<feature type="transmembrane region" description="Helical" evidence="2">
    <location>
        <begin position="36"/>
        <end position="54"/>
    </location>
</feature>
<organism evidence="3 4">
    <name type="scientific">Janthinobacterium fluminis</name>
    <dbReference type="NCBI Taxonomy" id="2987524"/>
    <lineage>
        <taxon>Bacteria</taxon>
        <taxon>Pseudomonadati</taxon>
        <taxon>Pseudomonadota</taxon>
        <taxon>Betaproteobacteria</taxon>
        <taxon>Burkholderiales</taxon>
        <taxon>Oxalobacteraceae</taxon>
        <taxon>Janthinobacterium</taxon>
    </lineage>
</organism>
<evidence type="ECO:0000256" key="1">
    <source>
        <dbReference type="SAM" id="MobiDB-lite"/>
    </source>
</evidence>
<evidence type="ECO:0000313" key="3">
    <source>
        <dbReference type="EMBL" id="MDC8760960.1"/>
    </source>
</evidence>
<dbReference type="Proteomes" id="UP001221208">
    <property type="component" value="Unassembled WGS sequence"/>
</dbReference>
<proteinExistence type="predicted"/>
<comment type="caution">
    <text evidence="3">The sequence shown here is derived from an EMBL/GenBank/DDBJ whole genome shotgun (WGS) entry which is preliminary data.</text>
</comment>
<keyword evidence="2" id="KW-1133">Transmembrane helix</keyword>